<dbReference type="EMBL" id="GBRH01161767">
    <property type="protein sequence ID" value="JAE36129.1"/>
    <property type="molecule type" value="Transcribed_RNA"/>
</dbReference>
<evidence type="ECO:0000256" key="1">
    <source>
        <dbReference type="SAM" id="MobiDB-lite"/>
    </source>
</evidence>
<feature type="region of interest" description="Disordered" evidence="1">
    <location>
        <begin position="1"/>
        <end position="26"/>
    </location>
</feature>
<reference evidence="2" key="2">
    <citation type="journal article" date="2015" name="Data Brief">
        <title>Shoot transcriptome of the giant reed, Arundo donax.</title>
        <authorList>
            <person name="Barrero R.A."/>
            <person name="Guerrero F.D."/>
            <person name="Moolhuijzen P."/>
            <person name="Goolsby J.A."/>
            <person name="Tidwell J."/>
            <person name="Bellgard S.E."/>
            <person name="Bellgard M.I."/>
        </authorList>
    </citation>
    <scope>NUCLEOTIDE SEQUENCE</scope>
    <source>
        <tissue evidence="2">Shoot tissue taken approximately 20 cm above the soil surface</tissue>
    </source>
</reference>
<reference evidence="2" key="1">
    <citation type="submission" date="2014-09" db="EMBL/GenBank/DDBJ databases">
        <authorList>
            <person name="Magalhaes I.L.F."/>
            <person name="Oliveira U."/>
            <person name="Santos F.R."/>
            <person name="Vidigal T.H.D.A."/>
            <person name="Brescovit A.D."/>
            <person name="Santos A.J."/>
        </authorList>
    </citation>
    <scope>NUCLEOTIDE SEQUENCE</scope>
    <source>
        <tissue evidence="2">Shoot tissue taken approximately 20 cm above the soil surface</tissue>
    </source>
</reference>
<accession>A0A0A9HK04</accession>
<proteinExistence type="predicted"/>
<evidence type="ECO:0000313" key="2">
    <source>
        <dbReference type="EMBL" id="JAE36129.1"/>
    </source>
</evidence>
<sequence>MTADSCRSSHRAASCRCRSSHPAAPPSHLFPFWLLLPSRRSLTTARRSSQGNAH</sequence>
<feature type="compositionally biased region" description="Low complexity" evidence="1">
    <location>
        <begin position="11"/>
        <end position="21"/>
    </location>
</feature>
<dbReference type="AlphaFoldDB" id="A0A0A9HK04"/>
<name>A0A0A9HK04_ARUDO</name>
<protein>
    <submittedName>
        <fullName evidence="2">Uncharacterized protein</fullName>
    </submittedName>
</protein>
<organism evidence="2">
    <name type="scientific">Arundo donax</name>
    <name type="common">Giant reed</name>
    <name type="synonym">Donax arundinaceus</name>
    <dbReference type="NCBI Taxonomy" id="35708"/>
    <lineage>
        <taxon>Eukaryota</taxon>
        <taxon>Viridiplantae</taxon>
        <taxon>Streptophyta</taxon>
        <taxon>Embryophyta</taxon>
        <taxon>Tracheophyta</taxon>
        <taxon>Spermatophyta</taxon>
        <taxon>Magnoliopsida</taxon>
        <taxon>Liliopsida</taxon>
        <taxon>Poales</taxon>
        <taxon>Poaceae</taxon>
        <taxon>PACMAD clade</taxon>
        <taxon>Arundinoideae</taxon>
        <taxon>Arundineae</taxon>
        <taxon>Arundo</taxon>
    </lineage>
</organism>